<proteinExistence type="predicted"/>
<sequence length="46" mass="5268">MSLFIIALDSFNQIVEQLCLTIRFGSLILYVQGVVSTRVHTERRTV</sequence>
<reference evidence="1" key="1">
    <citation type="journal article" date="2021" name="Proc. Natl. Acad. Sci. U.S.A.">
        <title>A Catalog of Tens of Thousands of Viruses from Human Metagenomes Reveals Hidden Associations with Chronic Diseases.</title>
        <authorList>
            <person name="Tisza M.J."/>
            <person name="Buck C.B."/>
        </authorList>
    </citation>
    <scope>NUCLEOTIDE SEQUENCE</scope>
    <source>
        <strain evidence="1">CtAjZ17</strain>
    </source>
</reference>
<name>A0A8S5SPH3_9CAUD</name>
<protein>
    <submittedName>
        <fullName evidence="1">Uncharacterized protein</fullName>
    </submittedName>
</protein>
<organism evidence="1">
    <name type="scientific">Siphoviridae sp. ctAjZ17</name>
    <dbReference type="NCBI Taxonomy" id="2827797"/>
    <lineage>
        <taxon>Viruses</taxon>
        <taxon>Duplodnaviria</taxon>
        <taxon>Heunggongvirae</taxon>
        <taxon>Uroviricota</taxon>
        <taxon>Caudoviricetes</taxon>
    </lineage>
</organism>
<evidence type="ECO:0000313" key="1">
    <source>
        <dbReference type="EMBL" id="DAF52591.1"/>
    </source>
</evidence>
<accession>A0A8S5SPH3</accession>
<dbReference type="EMBL" id="BK032639">
    <property type="protein sequence ID" value="DAF52591.1"/>
    <property type="molecule type" value="Genomic_DNA"/>
</dbReference>